<dbReference type="Proteomes" id="UP000265515">
    <property type="component" value="Unassembled WGS sequence"/>
</dbReference>
<dbReference type="EMBL" id="BFEA01000001">
    <property type="protein sequence ID" value="GBG58879.1"/>
    <property type="molecule type" value="Genomic_DNA"/>
</dbReference>
<dbReference type="Gramene" id="GBG58879">
    <property type="protein sequence ID" value="GBG58879"/>
    <property type="gene ID" value="CBR_g278"/>
</dbReference>
<keyword evidence="3" id="KW-1185">Reference proteome</keyword>
<feature type="compositionally biased region" description="Acidic residues" evidence="1">
    <location>
        <begin position="74"/>
        <end position="83"/>
    </location>
</feature>
<proteinExistence type="predicted"/>
<evidence type="ECO:0000313" key="2">
    <source>
        <dbReference type="EMBL" id="GBG58879.1"/>
    </source>
</evidence>
<evidence type="ECO:0000256" key="1">
    <source>
        <dbReference type="SAM" id="MobiDB-lite"/>
    </source>
</evidence>
<reference evidence="2 3" key="1">
    <citation type="journal article" date="2018" name="Cell">
        <title>The Chara Genome: Secondary Complexity and Implications for Plant Terrestrialization.</title>
        <authorList>
            <person name="Nishiyama T."/>
            <person name="Sakayama H."/>
            <person name="Vries J.D."/>
            <person name="Buschmann H."/>
            <person name="Saint-Marcoux D."/>
            <person name="Ullrich K.K."/>
            <person name="Haas F.B."/>
            <person name="Vanderstraeten L."/>
            <person name="Becker D."/>
            <person name="Lang D."/>
            <person name="Vosolsobe S."/>
            <person name="Rombauts S."/>
            <person name="Wilhelmsson P.K.I."/>
            <person name="Janitza P."/>
            <person name="Kern R."/>
            <person name="Heyl A."/>
            <person name="Rumpler F."/>
            <person name="Villalobos L.I.A.C."/>
            <person name="Clay J.M."/>
            <person name="Skokan R."/>
            <person name="Toyoda A."/>
            <person name="Suzuki Y."/>
            <person name="Kagoshima H."/>
            <person name="Schijlen E."/>
            <person name="Tajeshwar N."/>
            <person name="Catarino B."/>
            <person name="Hetherington A.J."/>
            <person name="Saltykova A."/>
            <person name="Bonnot C."/>
            <person name="Breuninger H."/>
            <person name="Symeonidi A."/>
            <person name="Radhakrishnan G.V."/>
            <person name="Van Nieuwerburgh F."/>
            <person name="Deforce D."/>
            <person name="Chang C."/>
            <person name="Karol K.G."/>
            <person name="Hedrich R."/>
            <person name="Ulvskov P."/>
            <person name="Glockner G."/>
            <person name="Delwiche C.F."/>
            <person name="Petrasek J."/>
            <person name="Van de Peer Y."/>
            <person name="Friml J."/>
            <person name="Beilby M."/>
            <person name="Dolan L."/>
            <person name="Kohara Y."/>
            <person name="Sugano S."/>
            <person name="Fujiyama A."/>
            <person name="Delaux P.-M."/>
            <person name="Quint M."/>
            <person name="TheiBen G."/>
            <person name="Hagemann M."/>
            <person name="Harholt J."/>
            <person name="Dunand C."/>
            <person name="Zachgo S."/>
            <person name="Langdale J."/>
            <person name="Maumus F."/>
            <person name="Straeten D.V.D."/>
            <person name="Gould S.B."/>
            <person name="Rensing S.A."/>
        </authorList>
    </citation>
    <scope>NUCLEOTIDE SEQUENCE [LARGE SCALE GENOMIC DNA]</scope>
    <source>
        <strain evidence="2 3">S276</strain>
    </source>
</reference>
<comment type="caution">
    <text evidence="2">The sequence shown here is derived from an EMBL/GenBank/DDBJ whole genome shotgun (WGS) entry which is preliminary data.</text>
</comment>
<dbReference type="AlphaFoldDB" id="A0A388JM31"/>
<sequence>MCWHLRRSQEDTFFHCVVVCSELRGRDSRRRPPPAVQQTSVDNITQGVSNMRVVSNGTDDIDDAKPEDCSIQDIDNDGDSGDDLDIRPLGKKTSRVEGLRKGWQSRSWGGEGKQRSYCFRDTSKIPWMNEEQLHPASVKREQDLYYAGLDHNYKRMKTKMQ</sequence>
<evidence type="ECO:0000313" key="3">
    <source>
        <dbReference type="Proteomes" id="UP000265515"/>
    </source>
</evidence>
<organism evidence="2 3">
    <name type="scientific">Chara braunii</name>
    <name type="common">Braun's stonewort</name>
    <dbReference type="NCBI Taxonomy" id="69332"/>
    <lineage>
        <taxon>Eukaryota</taxon>
        <taxon>Viridiplantae</taxon>
        <taxon>Streptophyta</taxon>
        <taxon>Charophyceae</taxon>
        <taxon>Charales</taxon>
        <taxon>Characeae</taxon>
        <taxon>Chara</taxon>
    </lineage>
</organism>
<protein>
    <submittedName>
        <fullName evidence="2">Uncharacterized protein</fullName>
    </submittedName>
</protein>
<feature type="region of interest" description="Disordered" evidence="1">
    <location>
        <begin position="58"/>
        <end position="89"/>
    </location>
</feature>
<gene>
    <name evidence="2" type="ORF">CBR_g278</name>
</gene>
<accession>A0A388JM31</accession>
<name>A0A388JM31_CHABU</name>